<dbReference type="SUPFAM" id="SSF103473">
    <property type="entry name" value="MFS general substrate transporter"/>
    <property type="match status" value="1"/>
</dbReference>
<evidence type="ECO:0000256" key="5">
    <source>
        <dbReference type="ARBA" id="ARBA00022989"/>
    </source>
</evidence>
<dbReference type="InterPro" id="IPR036259">
    <property type="entry name" value="MFS_trans_sf"/>
</dbReference>
<feature type="transmembrane region" description="Helical" evidence="7">
    <location>
        <begin position="12"/>
        <end position="35"/>
    </location>
</feature>
<gene>
    <name evidence="9" type="ORF">GC105_00185</name>
</gene>
<evidence type="ECO:0000256" key="4">
    <source>
        <dbReference type="ARBA" id="ARBA00022692"/>
    </source>
</evidence>
<feature type="transmembrane region" description="Helical" evidence="7">
    <location>
        <begin position="164"/>
        <end position="184"/>
    </location>
</feature>
<feature type="transmembrane region" description="Helical" evidence="7">
    <location>
        <begin position="136"/>
        <end position="158"/>
    </location>
</feature>
<feature type="transmembrane region" description="Helical" evidence="7">
    <location>
        <begin position="41"/>
        <end position="63"/>
    </location>
</feature>
<dbReference type="Gene3D" id="1.20.1250.20">
    <property type="entry name" value="MFS general substrate transporter like domains"/>
    <property type="match status" value="1"/>
</dbReference>
<protein>
    <submittedName>
        <fullName evidence="9">MFS transporter</fullName>
    </submittedName>
</protein>
<dbReference type="EMBL" id="WHNX01000001">
    <property type="protein sequence ID" value="MPW24216.1"/>
    <property type="molecule type" value="Genomic_DNA"/>
</dbReference>
<keyword evidence="10" id="KW-1185">Reference proteome</keyword>
<feature type="transmembrane region" description="Helical" evidence="7">
    <location>
        <begin position="101"/>
        <end position="124"/>
    </location>
</feature>
<dbReference type="InterPro" id="IPR050171">
    <property type="entry name" value="MFS_Transporters"/>
</dbReference>
<dbReference type="GO" id="GO:0005886">
    <property type="term" value="C:plasma membrane"/>
    <property type="evidence" value="ECO:0007669"/>
    <property type="project" value="UniProtKB-SubCell"/>
</dbReference>
<evidence type="ECO:0000256" key="1">
    <source>
        <dbReference type="ARBA" id="ARBA00004651"/>
    </source>
</evidence>
<keyword evidence="4 7" id="KW-0812">Transmembrane</keyword>
<dbReference type="Proteomes" id="UP000440004">
    <property type="component" value="Unassembled WGS sequence"/>
</dbReference>
<feature type="transmembrane region" description="Helical" evidence="7">
    <location>
        <begin position="302"/>
        <end position="322"/>
    </location>
</feature>
<evidence type="ECO:0000256" key="7">
    <source>
        <dbReference type="SAM" id="Phobius"/>
    </source>
</evidence>
<comment type="caution">
    <text evidence="9">The sequence shown here is derived from an EMBL/GenBank/DDBJ whole genome shotgun (WGS) entry which is preliminary data.</text>
</comment>
<feature type="transmembrane region" description="Helical" evidence="7">
    <location>
        <begin position="243"/>
        <end position="266"/>
    </location>
</feature>
<dbReference type="PANTHER" id="PTHR23517">
    <property type="entry name" value="RESISTANCE PROTEIN MDTM, PUTATIVE-RELATED-RELATED"/>
    <property type="match status" value="1"/>
</dbReference>
<sequence length="399" mass="42199">MNKSKFQIKSGIMAAAMLLMTSNIINALFGTISTWELFSGIAPNVLIMVLTLPFMVNVVFSMLAGPIAKIISKKITILTGIAIILLAGIVALFFGKENFSYLLAASALFGVGQGLLSTLTMALPADYFEGQERASLMGLQSSFVNFGGMFLAFIGALLSGIDWIYAYLVAFATVPIFIVVLTNLPSKEPVKEVANAATDTEMPQGKGKFSPFVITVLIIDIIYGVFMFTFSANFSLFMTTYGLGTITTAGLVQTSMSGLGGIAGILYGRMFKGMKSQLATFSFVITAIGMIQMVIFGGIANVFIAAILGGFGLTCAIPTFFYNVSNNVSPSMTTIALGILNGVGAFAIFLSPNIVNGVTSIFMSEPTIEGKLIVSSIALLALAVVSFFVFSKSDKKAAV</sequence>
<keyword evidence="5 7" id="KW-1133">Transmembrane helix</keyword>
<feature type="transmembrane region" description="Helical" evidence="7">
    <location>
        <begin position="372"/>
        <end position="390"/>
    </location>
</feature>
<dbReference type="GO" id="GO:0022857">
    <property type="term" value="F:transmembrane transporter activity"/>
    <property type="evidence" value="ECO:0007669"/>
    <property type="project" value="InterPro"/>
</dbReference>
<accession>A0A6A7K405</accession>
<dbReference type="InterPro" id="IPR020846">
    <property type="entry name" value="MFS_dom"/>
</dbReference>
<evidence type="ECO:0000313" key="10">
    <source>
        <dbReference type="Proteomes" id="UP000440004"/>
    </source>
</evidence>
<dbReference type="RefSeq" id="WP_152800524.1">
    <property type="nucleotide sequence ID" value="NZ_WHNX01000001.1"/>
</dbReference>
<feature type="transmembrane region" description="Helical" evidence="7">
    <location>
        <begin position="75"/>
        <end position="95"/>
    </location>
</feature>
<reference evidence="9 10" key="1">
    <citation type="submission" date="2019-10" db="EMBL/GenBank/DDBJ databases">
        <title>Alkalibaculum tamaniensis sp.nov., a new alkaliphilic acetogen, isolated on methoxylated aromatics from a mud volcano.</title>
        <authorList>
            <person name="Khomyakova M.A."/>
            <person name="Merkel A.Y."/>
            <person name="Bonch-Osmolovskaya E.A."/>
            <person name="Slobodkin A.I."/>
        </authorList>
    </citation>
    <scope>NUCLEOTIDE SEQUENCE [LARGE SCALE GENOMIC DNA]</scope>
    <source>
        <strain evidence="9 10">M08DMB</strain>
    </source>
</reference>
<feature type="transmembrane region" description="Helical" evidence="7">
    <location>
        <begin position="334"/>
        <end position="352"/>
    </location>
</feature>
<feature type="domain" description="Major facilitator superfamily (MFS) profile" evidence="8">
    <location>
        <begin position="1"/>
        <end position="393"/>
    </location>
</feature>
<evidence type="ECO:0000259" key="8">
    <source>
        <dbReference type="PROSITE" id="PS50850"/>
    </source>
</evidence>
<keyword evidence="6 7" id="KW-0472">Membrane</keyword>
<name>A0A6A7K405_9FIRM</name>
<dbReference type="Pfam" id="PF07690">
    <property type="entry name" value="MFS_1"/>
    <property type="match status" value="1"/>
</dbReference>
<feature type="transmembrane region" description="Helical" evidence="7">
    <location>
        <begin position="278"/>
        <end position="296"/>
    </location>
</feature>
<proteinExistence type="predicted"/>
<feature type="transmembrane region" description="Helical" evidence="7">
    <location>
        <begin position="212"/>
        <end position="237"/>
    </location>
</feature>
<evidence type="ECO:0000313" key="9">
    <source>
        <dbReference type="EMBL" id="MPW24216.1"/>
    </source>
</evidence>
<dbReference type="PROSITE" id="PS50850">
    <property type="entry name" value="MFS"/>
    <property type="match status" value="1"/>
</dbReference>
<evidence type="ECO:0000256" key="3">
    <source>
        <dbReference type="ARBA" id="ARBA00022475"/>
    </source>
</evidence>
<dbReference type="AlphaFoldDB" id="A0A6A7K405"/>
<keyword evidence="2" id="KW-0813">Transport</keyword>
<dbReference type="InterPro" id="IPR011701">
    <property type="entry name" value="MFS"/>
</dbReference>
<comment type="subcellular location">
    <subcellularLocation>
        <location evidence="1">Cell membrane</location>
        <topology evidence="1">Multi-pass membrane protein</topology>
    </subcellularLocation>
</comment>
<organism evidence="9 10">
    <name type="scientific">Alkalibaculum sporogenes</name>
    <dbReference type="NCBI Taxonomy" id="2655001"/>
    <lineage>
        <taxon>Bacteria</taxon>
        <taxon>Bacillati</taxon>
        <taxon>Bacillota</taxon>
        <taxon>Clostridia</taxon>
        <taxon>Eubacteriales</taxon>
        <taxon>Eubacteriaceae</taxon>
        <taxon>Alkalibaculum</taxon>
    </lineage>
</organism>
<dbReference type="PANTHER" id="PTHR23517:SF3">
    <property type="entry name" value="INTEGRAL MEMBRANE TRANSPORT PROTEIN"/>
    <property type="match status" value="1"/>
</dbReference>
<keyword evidence="3" id="KW-1003">Cell membrane</keyword>
<evidence type="ECO:0000256" key="6">
    <source>
        <dbReference type="ARBA" id="ARBA00023136"/>
    </source>
</evidence>
<evidence type="ECO:0000256" key="2">
    <source>
        <dbReference type="ARBA" id="ARBA00022448"/>
    </source>
</evidence>